<sequence length="450" mass="51780">MSWKREEIPDHKFDFVDVDDFTDPSLARRLAYSTVFFATLKEILVYMVEMASITILLVSNKNSLSDAFQGKNATFQLANSINQSDTNAISSNPVIAAIGVTQMFMIILASLLLSFVLLAFEWKKAITIIKSRDISYAFTCVIAYRYYTIRSYPHYCFFTQIQNSRKTIDVLAFWVFFKFRGWKRLVFAELPRQFLTAILLYEIWNKAFNDQKHNPINTIQNIYAGTTSTETKVFFTIQLINVLIWLGSAASLFVAFLVYIPLLCNIRGNLKEYCVHKIDKRIDEILKRKSRKRVQEARRQEREKINVKGSDATLGSQPTLPSIDVDLESVSPRQVAVYPQKGPPSEYAYSDYGSDYGMRSEYSGATGYRNYGNYPPVPNHQYHQQHQQQYARGYHPQGYSQSNYSSGNTHRNYSPPRDAYTPVRRNSETSDGTSIPDWGGSRYNPNKHVH</sequence>
<keyword evidence="2" id="KW-1133">Transmembrane helix</keyword>
<comment type="caution">
    <text evidence="3">The sequence shown here is derived from an EMBL/GenBank/DDBJ whole genome shotgun (WGS) entry which is preliminary data.</text>
</comment>
<dbReference type="PANTHER" id="PTHR36424">
    <property type="entry name" value="PHEROMONE-REGULATED MEMBRANE PROTEIN 6"/>
    <property type="match status" value="1"/>
</dbReference>
<dbReference type="AlphaFoldDB" id="A0AAD5UHF8"/>
<evidence type="ECO:0008006" key="5">
    <source>
        <dbReference type="Google" id="ProtNLM"/>
    </source>
</evidence>
<dbReference type="PANTHER" id="PTHR36424:SF1">
    <property type="entry name" value="LOW AFFINITY K(+) TRANSPORTER 1-RELATED"/>
    <property type="match status" value="1"/>
</dbReference>
<dbReference type="GO" id="GO:0005886">
    <property type="term" value="C:plasma membrane"/>
    <property type="evidence" value="ECO:0007669"/>
    <property type="project" value="InterPro"/>
</dbReference>
<keyword evidence="2" id="KW-0812">Transmembrane</keyword>
<feature type="compositionally biased region" description="Basic and acidic residues" evidence="1">
    <location>
        <begin position="295"/>
        <end position="306"/>
    </location>
</feature>
<name>A0AAD5UHF8_9FUNG</name>
<organism evidence="3 4">
    <name type="scientific">Boothiomyces macroporosus</name>
    <dbReference type="NCBI Taxonomy" id="261099"/>
    <lineage>
        <taxon>Eukaryota</taxon>
        <taxon>Fungi</taxon>
        <taxon>Fungi incertae sedis</taxon>
        <taxon>Chytridiomycota</taxon>
        <taxon>Chytridiomycota incertae sedis</taxon>
        <taxon>Chytridiomycetes</taxon>
        <taxon>Rhizophydiales</taxon>
        <taxon>Terramycetaceae</taxon>
        <taxon>Boothiomyces</taxon>
    </lineage>
</organism>
<keyword evidence="2" id="KW-0472">Membrane</keyword>
<feature type="compositionally biased region" description="Low complexity" evidence="1">
    <location>
        <begin position="380"/>
        <end position="390"/>
    </location>
</feature>
<feature type="transmembrane region" description="Helical" evidence="2">
    <location>
        <begin position="35"/>
        <end position="58"/>
    </location>
</feature>
<dbReference type="EMBL" id="JADGKB010000030">
    <property type="protein sequence ID" value="KAJ3258201.1"/>
    <property type="molecule type" value="Genomic_DNA"/>
</dbReference>
<evidence type="ECO:0000313" key="4">
    <source>
        <dbReference type="Proteomes" id="UP001210925"/>
    </source>
</evidence>
<protein>
    <recommendedName>
        <fullName evidence="5">Vacuolar membrane protein</fullName>
    </recommendedName>
</protein>
<dbReference type="Pfam" id="PF16944">
    <property type="entry name" value="KCH"/>
    <property type="match status" value="1"/>
</dbReference>
<feature type="region of interest" description="Disordered" evidence="1">
    <location>
        <begin position="295"/>
        <end position="319"/>
    </location>
</feature>
<reference evidence="3" key="1">
    <citation type="submission" date="2020-05" db="EMBL/GenBank/DDBJ databases">
        <title>Phylogenomic resolution of chytrid fungi.</title>
        <authorList>
            <person name="Stajich J.E."/>
            <person name="Amses K."/>
            <person name="Simmons R."/>
            <person name="Seto K."/>
            <person name="Myers J."/>
            <person name="Bonds A."/>
            <person name="Quandt C.A."/>
            <person name="Barry K."/>
            <person name="Liu P."/>
            <person name="Grigoriev I."/>
            <person name="Longcore J.E."/>
            <person name="James T.Y."/>
        </authorList>
    </citation>
    <scope>NUCLEOTIDE SEQUENCE</scope>
    <source>
        <strain evidence="3">PLAUS21</strain>
    </source>
</reference>
<gene>
    <name evidence="3" type="ORF">HK103_004019</name>
</gene>
<feature type="transmembrane region" description="Helical" evidence="2">
    <location>
        <begin position="242"/>
        <end position="262"/>
    </location>
</feature>
<feature type="compositionally biased region" description="Polar residues" evidence="1">
    <location>
        <begin position="398"/>
        <end position="412"/>
    </location>
</feature>
<dbReference type="GO" id="GO:0015079">
    <property type="term" value="F:potassium ion transmembrane transporter activity"/>
    <property type="evidence" value="ECO:0007669"/>
    <property type="project" value="InterPro"/>
</dbReference>
<evidence type="ECO:0000313" key="3">
    <source>
        <dbReference type="EMBL" id="KAJ3258201.1"/>
    </source>
</evidence>
<keyword evidence="4" id="KW-1185">Reference proteome</keyword>
<proteinExistence type="predicted"/>
<evidence type="ECO:0000256" key="1">
    <source>
        <dbReference type="SAM" id="MobiDB-lite"/>
    </source>
</evidence>
<feature type="region of interest" description="Disordered" evidence="1">
    <location>
        <begin position="369"/>
        <end position="450"/>
    </location>
</feature>
<dbReference type="InterPro" id="IPR031606">
    <property type="entry name" value="Kch1/2"/>
</dbReference>
<accession>A0AAD5UHF8</accession>
<evidence type="ECO:0000256" key="2">
    <source>
        <dbReference type="SAM" id="Phobius"/>
    </source>
</evidence>
<feature type="transmembrane region" description="Helical" evidence="2">
    <location>
        <begin position="94"/>
        <end position="120"/>
    </location>
</feature>
<dbReference type="Proteomes" id="UP001210925">
    <property type="component" value="Unassembled WGS sequence"/>
</dbReference>